<dbReference type="Proteomes" id="UP000233398">
    <property type="component" value="Unassembled WGS sequence"/>
</dbReference>
<keyword evidence="2" id="KW-1185">Reference proteome</keyword>
<sequence>MEIRKMADYIRDQCIEAARDGFRDASISGLCAEGAMEAAISAMQSLDVDKLIKESEQNED</sequence>
<gene>
    <name evidence="1" type="ORF">CWD77_03080</name>
</gene>
<name>A0A2N0VME0_9BACT</name>
<accession>A0A2N0VME0</accession>
<keyword evidence="1" id="KW-0808">Transferase</keyword>
<dbReference type="GO" id="GO:0016740">
    <property type="term" value="F:transferase activity"/>
    <property type="evidence" value="ECO:0007669"/>
    <property type="project" value="UniProtKB-KW"/>
</dbReference>
<dbReference type="AlphaFoldDB" id="A0A2N0VME0"/>
<dbReference type="OrthoDB" id="6183506at2"/>
<proteinExistence type="predicted"/>
<reference evidence="1 2" key="1">
    <citation type="submission" date="2017-11" db="EMBL/GenBank/DDBJ databases">
        <title>Rhodohalobacter 15182 sp. nov., isolated from a salt lake.</title>
        <authorList>
            <person name="Han S."/>
        </authorList>
    </citation>
    <scope>NUCLEOTIDE SEQUENCE [LARGE SCALE GENOMIC DNA]</scope>
    <source>
        <strain evidence="1 2">15182</strain>
    </source>
</reference>
<evidence type="ECO:0000313" key="1">
    <source>
        <dbReference type="EMBL" id="PKD45350.1"/>
    </source>
</evidence>
<organism evidence="1 2">
    <name type="scientific">Rhodohalobacter barkolensis</name>
    <dbReference type="NCBI Taxonomy" id="2053187"/>
    <lineage>
        <taxon>Bacteria</taxon>
        <taxon>Pseudomonadati</taxon>
        <taxon>Balneolota</taxon>
        <taxon>Balneolia</taxon>
        <taxon>Balneolales</taxon>
        <taxon>Balneolaceae</taxon>
        <taxon>Rhodohalobacter</taxon>
    </lineage>
</organism>
<dbReference type="EMBL" id="PISP01000001">
    <property type="protein sequence ID" value="PKD45350.1"/>
    <property type="molecule type" value="Genomic_DNA"/>
</dbReference>
<comment type="caution">
    <text evidence="1">The sequence shown here is derived from an EMBL/GenBank/DDBJ whole genome shotgun (WGS) entry which is preliminary data.</text>
</comment>
<protein>
    <submittedName>
        <fullName evidence="1">Acetyltransferase</fullName>
    </submittedName>
</protein>
<evidence type="ECO:0000313" key="2">
    <source>
        <dbReference type="Proteomes" id="UP000233398"/>
    </source>
</evidence>